<organism evidence="2 3">
    <name type="scientific">Olivibacter ginsenosidimutans</name>
    <dbReference type="NCBI Taxonomy" id="1176537"/>
    <lineage>
        <taxon>Bacteria</taxon>
        <taxon>Pseudomonadati</taxon>
        <taxon>Bacteroidota</taxon>
        <taxon>Sphingobacteriia</taxon>
        <taxon>Sphingobacteriales</taxon>
        <taxon>Sphingobacteriaceae</taxon>
        <taxon>Olivibacter</taxon>
    </lineage>
</organism>
<proteinExistence type="predicted"/>
<sequence length="233" mass="26266">MKTVLFFFVVALSVLTTHAQEQFKGIVLEHKSNEAMQQVSVKNLNTGDSVLTNKSGEFSLGAHQDDILTFSAFGYRVDSLVVTDFAVKRVYLSGIADPRVLETVHIMTNSRLKEEMEQLKKEAKYANTVSGGGIGLSPSRIFGNGARNARRQYKILAQESDNRLVDTRFSAKLIQSLTPLEGEDLNIFMAAYRPKVSFIKEANDERLRLYIMDSYNAYKKLDASEKEKLRLKN</sequence>
<evidence type="ECO:0000313" key="3">
    <source>
        <dbReference type="Proteomes" id="UP001501411"/>
    </source>
</evidence>
<feature type="signal peptide" evidence="1">
    <location>
        <begin position="1"/>
        <end position="19"/>
    </location>
</feature>
<comment type="caution">
    <text evidence="2">The sequence shown here is derived from an EMBL/GenBank/DDBJ whole genome shotgun (WGS) entry which is preliminary data.</text>
</comment>
<dbReference type="InterPro" id="IPR008969">
    <property type="entry name" value="CarboxyPept-like_regulatory"/>
</dbReference>
<evidence type="ECO:0000256" key="1">
    <source>
        <dbReference type="SAM" id="SignalP"/>
    </source>
</evidence>
<dbReference type="EMBL" id="BAABIQ010000038">
    <property type="protein sequence ID" value="GAA4796797.1"/>
    <property type="molecule type" value="Genomic_DNA"/>
</dbReference>
<dbReference type="RefSeq" id="WP_345232283.1">
    <property type="nucleotide sequence ID" value="NZ_BAABIQ010000038.1"/>
</dbReference>
<reference evidence="3" key="1">
    <citation type="journal article" date="2019" name="Int. J. Syst. Evol. Microbiol.">
        <title>The Global Catalogue of Microorganisms (GCM) 10K type strain sequencing project: providing services to taxonomists for standard genome sequencing and annotation.</title>
        <authorList>
            <consortium name="The Broad Institute Genomics Platform"/>
            <consortium name="The Broad Institute Genome Sequencing Center for Infectious Disease"/>
            <person name="Wu L."/>
            <person name="Ma J."/>
        </authorList>
    </citation>
    <scope>NUCLEOTIDE SEQUENCE [LARGE SCALE GENOMIC DNA]</scope>
    <source>
        <strain evidence="3">JCM 18200</strain>
    </source>
</reference>
<accession>A0ABP9BP21</accession>
<dbReference type="Proteomes" id="UP001501411">
    <property type="component" value="Unassembled WGS sequence"/>
</dbReference>
<feature type="chain" id="PRO_5045598381" description="Carboxypeptidase-like regulatory domain-containing protein" evidence="1">
    <location>
        <begin position="20"/>
        <end position="233"/>
    </location>
</feature>
<name>A0ABP9BP21_9SPHI</name>
<keyword evidence="3" id="KW-1185">Reference proteome</keyword>
<protein>
    <recommendedName>
        <fullName evidence="4">Carboxypeptidase-like regulatory domain-containing protein</fullName>
    </recommendedName>
</protein>
<keyword evidence="1" id="KW-0732">Signal</keyword>
<dbReference type="SUPFAM" id="SSF49464">
    <property type="entry name" value="Carboxypeptidase regulatory domain-like"/>
    <property type="match status" value="1"/>
</dbReference>
<evidence type="ECO:0000313" key="2">
    <source>
        <dbReference type="EMBL" id="GAA4796797.1"/>
    </source>
</evidence>
<gene>
    <name evidence="2" type="ORF">GCM10023231_26570</name>
</gene>
<evidence type="ECO:0008006" key="4">
    <source>
        <dbReference type="Google" id="ProtNLM"/>
    </source>
</evidence>